<name>A0AA39JTY4_9AGAR</name>
<comment type="caution">
    <text evidence="1">The sequence shown here is derived from an EMBL/GenBank/DDBJ whole genome shotgun (WGS) entry which is preliminary data.</text>
</comment>
<organism evidence="1 2">
    <name type="scientific">Armillaria borealis</name>
    <dbReference type="NCBI Taxonomy" id="47425"/>
    <lineage>
        <taxon>Eukaryota</taxon>
        <taxon>Fungi</taxon>
        <taxon>Dikarya</taxon>
        <taxon>Basidiomycota</taxon>
        <taxon>Agaricomycotina</taxon>
        <taxon>Agaricomycetes</taxon>
        <taxon>Agaricomycetidae</taxon>
        <taxon>Agaricales</taxon>
        <taxon>Marasmiineae</taxon>
        <taxon>Physalacriaceae</taxon>
        <taxon>Armillaria</taxon>
    </lineage>
</organism>
<dbReference type="AlphaFoldDB" id="A0AA39JTY4"/>
<protein>
    <submittedName>
        <fullName evidence="1">Uncharacterized protein</fullName>
    </submittedName>
</protein>
<proteinExistence type="predicted"/>
<evidence type="ECO:0000313" key="1">
    <source>
        <dbReference type="EMBL" id="KAK0448724.1"/>
    </source>
</evidence>
<keyword evidence="2" id="KW-1185">Reference proteome</keyword>
<gene>
    <name evidence="1" type="ORF">EV421DRAFT_1732980</name>
</gene>
<sequence>MTTSISGHKPTGCGEDGTPRENSRVYVQIWYWQMTYWRLQTISICSREFNLSRVANSDRVLWHRGTGCSHTKVETLVLLFLSFVPIKWIGQPGRPLESMCVMSHREDARVKKINKAVTKDWVRGPVQYLVERKTPKAKKIALPPSRQFLMSIITQGHEPSVSMPQLAVGSHARIRPDLPERAPLQSPHAHMLRWLTRKEKRVFTRRMHTLTGYLTPPPNSGCGISIGRSVAHSNFASLGSNATLTSGHAWLSGDMAEKKPVGAVSQSTPQTDYELAR</sequence>
<dbReference type="Proteomes" id="UP001175226">
    <property type="component" value="Unassembled WGS sequence"/>
</dbReference>
<reference evidence="1" key="1">
    <citation type="submission" date="2023-06" db="EMBL/GenBank/DDBJ databases">
        <authorList>
            <consortium name="Lawrence Berkeley National Laboratory"/>
            <person name="Ahrendt S."/>
            <person name="Sahu N."/>
            <person name="Indic B."/>
            <person name="Wong-Bajracharya J."/>
            <person name="Merenyi Z."/>
            <person name="Ke H.-M."/>
            <person name="Monk M."/>
            <person name="Kocsube S."/>
            <person name="Drula E."/>
            <person name="Lipzen A."/>
            <person name="Balint B."/>
            <person name="Henrissat B."/>
            <person name="Andreopoulos B."/>
            <person name="Martin F.M."/>
            <person name="Harder C.B."/>
            <person name="Rigling D."/>
            <person name="Ford K.L."/>
            <person name="Foster G.D."/>
            <person name="Pangilinan J."/>
            <person name="Papanicolaou A."/>
            <person name="Barry K."/>
            <person name="LaButti K."/>
            <person name="Viragh M."/>
            <person name="Koriabine M."/>
            <person name="Yan M."/>
            <person name="Riley R."/>
            <person name="Champramary S."/>
            <person name="Plett K.L."/>
            <person name="Tsai I.J."/>
            <person name="Slot J."/>
            <person name="Sipos G."/>
            <person name="Plett J."/>
            <person name="Nagy L.G."/>
            <person name="Grigoriev I.V."/>
        </authorList>
    </citation>
    <scope>NUCLEOTIDE SEQUENCE</scope>
    <source>
        <strain evidence="1">FPL87.14</strain>
    </source>
</reference>
<accession>A0AA39JTY4</accession>
<evidence type="ECO:0000313" key="2">
    <source>
        <dbReference type="Proteomes" id="UP001175226"/>
    </source>
</evidence>
<dbReference type="EMBL" id="JAUEPT010000009">
    <property type="protein sequence ID" value="KAK0448724.1"/>
    <property type="molecule type" value="Genomic_DNA"/>
</dbReference>